<evidence type="ECO:0000259" key="15">
    <source>
        <dbReference type="Pfam" id="PF08545"/>
    </source>
</evidence>
<comment type="subunit">
    <text evidence="13">Homodimer.</text>
</comment>
<dbReference type="GO" id="GO:0004315">
    <property type="term" value="F:3-oxoacyl-[acyl-carrier-protein] synthase activity"/>
    <property type="evidence" value="ECO:0007669"/>
    <property type="project" value="InterPro"/>
</dbReference>
<evidence type="ECO:0000256" key="9">
    <source>
        <dbReference type="ARBA" id="ARBA00023160"/>
    </source>
</evidence>
<evidence type="ECO:0000256" key="3">
    <source>
        <dbReference type="ARBA" id="ARBA00012333"/>
    </source>
</evidence>
<feature type="domain" description="Beta-ketoacyl-[acyl-carrier-protein] synthase III N-terminal" evidence="15">
    <location>
        <begin position="118"/>
        <end position="197"/>
    </location>
</feature>
<evidence type="ECO:0000256" key="11">
    <source>
        <dbReference type="ARBA" id="ARBA00023315"/>
    </source>
</evidence>
<reference evidence="16" key="1">
    <citation type="journal article" date="2014" name="Int. J. Syst. Evol. Microbiol.">
        <title>Complete genome sequence of Corynebacterium casei LMG S-19264T (=DSM 44701T), isolated from a smear-ripened cheese.</title>
        <authorList>
            <consortium name="US DOE Joint Genome Institute (JGI-PGF)"/>
            <person name="Walter F."/>
            <person name="Albersmeier A."/>
            <person name="Kalinowski J."/>
            <person name="Ruckert C."/>
        </authorList>
    </citation>
    <scope>NUCLEOTIDE SEQUENCE</scope>
    <source>
        <strain evidence="16">CGMCC 1.15725</strain>
    </source>
</reference>
<dbReference type="UniPathway" id="UPA00094"/>
<evidence type="ECO:0000256" key="7">
    <source>
        <dbReference type="ARBA" id="ARBA00022832"/>
    </source>
</evidence>
<keyword evidence="10 13" id="KW-0511">Multifunctional enzyme</keyword>
<keyword evidence="17" id="KW-1185">Reference proteome</keyword>
<dbReference type="EC" id="2.3.1.180" evidence="3 13"/>
<evidence type="ECO:0000256" key="12">
    <source>
        <dbReference type="ARBA" id="ARBA00051096"/>
    </source>
</evidence>
<comment type="pathway">
    <text evidence="1 13">Lipid metabolism; fatty acid biosynthesis.</text>
</comment>
<dbReference type="NCBIfam" id="NF006829">
    <property type="entry name" value="PRK09352.1"/>
    <property type="match status" value="1"/>
</dbReference>
<dbReference type="Pfam" id="PF08541">
    <property type="entry name" value="ACP_syn_III_C"/>
    <property type="match status" value="1"/>
</dbReference>
<accession>A0A8J2YWM0</accession>
<dbReference type="Proteomes" id="UP000646365">
    <property type="component" value="Unassembled WGS sequence"/>
</dbReference>
<evidence type="ECO:0000259" key="14">
    <source>
        <dbReference type="Pfam" id="PF08541"/>
    </source>
</evidence>
<dbReference type="Pfam" id="PF08545">
    <property type="entry name" value="ACP_syn_III"/>
    <property type="match status" value="1"/>
</dbReference>
<evidence type="ECO:0000256" key="6">
    <source>
        <dbReference type="ARBA" id="ARBA00022679"/>
    </source>
</evidence>
<evidence type="ECO:0000256" key="13">
    <source>
        <dbReference type="HAMAP-Rule" id="MF_01815"/>
    </source>
</evidence>
<comment type="domain">
    <text evidence="13">The last Arg residue of the ACP-binding site is essential for the weak association between ACP/AcpP and FabH.</text>
</comment>
<feature type="region of interest" description="ACP-binding" evidence="13">
    <location>
        <begin position="258"/>
        <end position="262"/>
    </location>
</feature>
<dbReference type="FunFam" id="3.40.47.10:FF:000004">
    <property type="entry name" value="3-oxoacyl-[acyl-carrier-protein] synthase 3"/>
    <property type="match status" value="1"/>
</dbReference>
<dbReference type="Gene3D" id="3.40.47.10">
    <property type="match status" value="1"/>
</dbReference>
<dbReference type="GO" id="GO:0005737">
    <property type="term" value="C:cytoplasm"/>
    <property type="evidence" value="ECO:0007669"/>
    <property type="project" value="UniProtKB-SubCell"/>
</dbReference>
<dbReference type="GO" id="GO:0044550">
    <property type="term" value="P:secondary metabolite biosynthetic process"/>
    <property type="evidence" value="ECO:0007669"/>
    <property type="project" value="TreeGrafter"/>
</dbReference>
<dbReference type="GO" id="GO:0033818">
    <property type="term" value="F:beta-ketoacyl-acyl-carrier-protein synthase III activity"/>
    <property type="evidence" value="ECO:0007669"/>
    <property type="project" value="UniProtKB-UniRule"/>
</dbReference>
<comment type="similarity">
    <text evidence="2 13">Belongs to the thiolase-like superfamily. FabH family.</text>
</comment>
<keyword evidence="8 13" id="KW-0443">Lipid metabolism</keyword>
<feature type="active site" evidence="13">
    <location>
        <position position="124"/>
    </location>
</feature>
<dbReference type="InterPro" id="IPR013747">
    <property type="entry name" value="ACP_syn_III_C"/>
</dbReference>
<keyword evidence="4 13" id="KW-0963">Cytoplasm</keyword>
<reference evidence="16" key="2">
    <citation type="submission" date="2020-09" db="EMBL/GenBank/DDBJ databases">
        <authorList>
            <person name="Sun Q."/>
            <person name="Zhou Y."/>
        </authorList>
    </citation>
    <scope>NUCLEOTIDE SEQUENCE</scope>
    <source>
        <strain evidence="16">CGMCC 1.15725</strain>
    </source>
</reference>
<keyword evidence="11 13" id="KW-0012">Acyltransferase</keyword>
<evidence type="ECO:0000256" key="8">
    <source>
        <dbReference type="ARBA" id="ARBA00023098"/>
    </source>
</evidence>
<proteinExistence type="inferred from homology"/>
<dbReference type="CDD" id="cd00830">
    <property type="entry name" value="KAS_III"/>
    <property type="match status" value="1"/>
</dbReference>
<name>A0A8J2YWM0_9PROT</name>
<dbReference type="HAMAP" id="MF_01815">
    <property type="entry name" value="FabH"/>
    <property type="match status" value="1"/>
</dbReference>
<comment type="function">
    <text evidence="13">Catalyzes the condensation reaction of fatty acid synthesis by the addition to an acyl acceptor of two carbons from malonyl-ACP. Catalyzes the first condensation reaction which initiates fatty acid synthesis and may therefore play a role in governing the total rate of fatty acid production. Possesses both acetoacetyl-ACP synthase and acetyl transacylase activities. Its substrate specificity determines the biosynthesis of branched-chain and/or straight-chain of fatty acids.</text>
</comment>
<keyword evidence="6 13" id="KW-0808">Transferase</keyword>
<dbReference type="SUPFAM" id="SSF53901">
    <property type="entry name" value="Thiolase-like"/>
    <property type="match status" value="1"/>
</dbReference>
<dbReference type="InterPro" id="IPR013751">
    <property type="entry name" value="ACP_syn_III_N"/>
</dbReference>
<evidence type="ECO:0000256" key="5">
    <source>
        <dbReference type="ARBA" id="ARBA00022516"/>
    </source>
</evidence>
<dbReference type="InterPro" id="IPR004655">
    <property type="entry name" value="FabH"/>
</dbReference>
<comment type="subcellular location">
    <subcellularLocation>
        <location evidence="13">Cytoplasm</location>
    </subcellularLocation>
</comment>
<dbReference type="EMBL" id="BMJQ01000010">
    <property type="protein sequence ID" value="GGF28461.1"/>
    <property type="molecule type" value="Genomic_DNA"/>
</dbReference>
<evidence type="ECO:0000313" key="17">
    <source>
        <dbReference type="Proteomes" id="UP000646365"/>
    </source>
</evidence>
<sequence length="330" mass="35477">MSELVQPREIMPLRSVVLGCGAYLPSRIVTNEELAAKVDTSDEWIVQRTGIRQRHVAAEGEFTSDLALAAARKAIGHAGITVDELDLVIVATATPDNTFPATATKVQHKLGMKRGFAFDVQAVCSGFVYALGVADSFIKTGQAKTALVIGAETFSRILDWNDRQTCVLFGDGAGAVVLRGEETAERGILSTHLHSEGEHYELLHVDGGPSSTGTVGHLRMEGRKVFVHAVQRLAEVVDEALAAQKLTARDIDWLVPHQANKRIIDGVGKKLALDPRQVVVTVDRHANTSAASIPLALAEAVHDGRIKRGDLVLLEAMGGGFTWGSALVRW</sequence>
<comment type="catalytic activity">
    <reaction evidence="12">
        <text>malonyl-[ACP] + acetyl-CoA + H(+) = 3-oxobutanoyl-[ACP] + CO2 + CoA</text>
        <dbReference type="Rhea" id="RHEA:12080"/>
        <dbReference type="Rhea" id="RHEA-COMP:9623"/>
        <dbReference type="Rhea" id="RHEA-COMP:9625"/>
        <dbReference type="ChEBI" id="CHEBI:15378"/>
        <dbReference type="ChEBI" id="CHEBI:16526"/>
        <dbReference type="ChEBI" id="CHEBI:57287"/>
        <dbReference type="ChEBI" id="CHEBI:57288"/>
        <dbReference type="ChEBI" id="CHEBI:78449"/>
        <dbReference type="ChEBI" id="CHEBI:78450"/>
        <dbReference type="EC" id="2.3.1.180"/>
    </reaction>
    <physiologicalReaction direction="left-to-right" evidence="12">
        <dbReference type="Rhea" id="RHEA:12081"/>
    </physiologicalReaction>
</comment>
<dbReference type="PANTHER" id="PTHR34069:SF2">
    <property type="entry name" value="BETA-KETOACYL-[ACYL-CARRIER-PROTEIN] SYNTHASE III"/>
    <property type="match status" value="1"/>
</dbReference>
<protein>
    <recommendedName>
        <fullName evidence="3 13">Beta-ketoacyl-[acyl-carrier-protein] synthase III</fullName>
        <shortName evidence="13">Beta-ketoacyl-ACP synthase III</shortName>
        <shortName evidence="13">KAS III</shortName>
        <ecNumber evidence="3 13">2.3.1.180</ecNumber>
    </recommendedName>
    <alternativeName>
        <fullName evidence="13">3-oxoacyl-[acyl-carrier-protein] synthase 3</fullName>
    </alternativeName>
    <alternativeName>
        <fullName evidence="13">3-oxoacyl-[acyl-carrier-protein] synthase III</fullName>
    </alternativeName>
</protein>
<dbReference type="PANTHER" id="PTHR34069">
    <property type="entry name" value="3-OXOACYL-[ACYL-CARRIER-PROTEIN] SYNTHASE 3"/>
    <property type="match status" value="1"/>
</dbReference>
<feature type="active site" evidence="13">
    <location>
        <position position="257"/>
    </location>
</feature>
<organism evidence="16 17">
    <name type="scientific">Aliidongia dinghuensis</name>
    <dbReference type="NCBI Taxonomy" id="1867774"/>
    <lineage>
        <taxon>Bacteria</taxon>
        <taxon>Pseudomonadati</taxon>
        <taxon>Pseudomonadota</taxon>
        <taxon>Alphaproteobacteria</taxon>
        <taxon>Rhodospirillales</taxon>
        <taxon>Dongiaceae</taxon>
        <taxon>Aliidongia</taxon>
    </lineage>
</organism>
<dbReference type="NCBIfam" id="TIGR00747">
    <property type="entry name" value="fabH"/>
    <property type="match status" value="1"/>
</dbReference>
<evidence type="ECO:0000256" key="4">
    <source>
        <dbReference type="ARBA" id="ARBA00022490"/>
    </source>
</evidence>
<gene>
    <name evidence="13 16" type="primary">fabH</name>
    <name evidence="16" type="ORF">GCM10011611_38140</name>
</gene>
<evidence type="ECO:0000256" key="1">
    <source>
        <dbReference type="ARBA" id="ARBA00005194"/>
    </source>
</evidence>
<keyword evidence="5 13" id="KW-0444">Lipid biosynthesis</keyword>
<dbReference type="AlphaFoldDB" id="A0A8J2YWM0"/>
<feature type="active site" evidence="13">
    <location>
        <position position="287"/>
    </location>
</feature>
<evidence type="ECO:0000256" key="2">
    <source>
        <dbReference type="ARBA" id="ARBA00008642"/>
    </source>
</evidence>
<evidence type="ECO:0000313" key="16">
    <source>
        <dbReference type="EMBL" id="GGF28461.1"/>
    </source>
</evidence>
<dbReference type="InterPro" id="IPR016039">
    <property type="entry name" value="Thiolase-like"/>
</dbReference>
<evidence type="ECO:0000256" key="10">
    <source>
        <dbReference type="ARBA" id="ARBA00023268"/>
    </source>
</evidence>
<comment type="caution">
    <text evidence="16">The sequence shown here is derived from an EMBL/GenBank/DDBJ whole genome shotgun (WGS) entry which is preliminary data.</text>
</comment>
<keyword evidence="9 13" id="KW-0275">Fatty acid biosynthesis</keyword>
<keyword evidence="7 13" id="KW-0276">Fatty acid metabolism</keyword>
<dbReference type="GO" id="GO:0006633">
    <property type="term" value="P:fatty acid biosynthetic process"/>
    <property type="evidence" value="ECO:0007669"/>
    <property type="project" value="UniProtKB-UniRule"/>
</dbReference>
<feature type="domain" description="Beta-ketoacyl-[acyl-carrier-protein] synthase III C-terminal" evidence="14">
    <location>
        <begin position="241"/>
        <end position="330"/>
    </location>
</feature>